<organism evidence="1 2">
    <name type="scientific">Myriangium duriaei CBS 260.36</name>
    <dbReference type="NCBI Taxonomy" id="1168546"/>
    <lineage>
        <taxon>Eukaryota</taxon>
        <taxon>Fungi</taxon>
        <taxon>Dikarya</taxon>
        <taxon>Ascomycota</taxon>
        <taxon>Pezizomycotina</taxon>
        <taxon>Dothideomycetes</taxon>
        <taxon>Dothideomycetidae</taxon>
        <taxon>Myriangiales</taxon>
        <taxon>Myriangiaceae</taxon>
        <taxon>Myriangium</taxon>
    </lineage>
</organism>
<name>A0A9P4J226_9PEZI</name>
<gene>
    <name evidence="1" type="ORF">K461DRAFT_121163</name>
</gene>
<sequence>MGEGGLKPKLGGGWRSSGGGVVLEVVMRRSCRCGAGSGREYILLRRNSNGELGGCAERVRKRLSVKAGSEVMKRCRFVGTGTVWLVWCAM</sequence>
<dbReference type="Proteomes" id="UP000799439">
    <property type="component" value="Unassembled WGS sequence"/>
</dbReference>
<protein>
    <submittedName>
        <fullName evidence="1">Uncharacterized protein</fullName>
    </submittedName>
</protein>
<proteinExistence type="predicted"/>
<reference evidence="1" key="1">
    <citation type="journal article" date="2020" name="Stud. Mycol.">
        <title>101 Dothideomycetes genomes: a test case for predicting lifestyles and emergence of pathogens.</title>
        <authorList>
            <person name="Haridas S."/>
            <person name="Albert R."/>
            <person name="Binder M."/>
            <person name="Bloem J."/>
            <person name="Labutti K."/>
            <person name="Salamov A."/>
            <person name="Andreopoulos B."/>
            <person name="Baker S."/>
            <person name="Barry K."/>
            <person name="Bills G."/>
            <person name="Bluhm B."/>
            <person name="Cannon C."/>
            <person name="Castanera R."/>
            <person name="Culley D."/>
            <person name="Daum C."/>
            <person name="Ezra D."/>
            <person name="Gonzalez J."/>
            <person name="Henrissat B."/>
            <person name="Kuo A."/>
            <person name="Liang C."/>
            <person name="Lipzen A."/>
            <person name="Lutzoni F."/>
            <person name="Magnuson J."/>
            <person name="Mondo S."/>
            <person name="Nolan M."/>
            <person name="Ohm R."/>
            <person name="Pangilinan J."/>
            <person name="Park H.-J."/>
            <person name="Ramirez L."/>
            <person name="Alfaro M."/>
            <person name="Sun H."/>
            <person name="Tritt A."/>
            <person name="Yoshinaga Y."/>
            <person name="Zwiers L.-H."/>
            <person name="Turgeon B."/>
            <person name="Goodwin S."/>
            <person name="Spatafora J."/>
            <person name="Crous P."/>
            <person name="Grigoriev I."/>
        </authorList>
    </citation>
    <scope>NUCLEOTIDE SEQUENCE</scope>
    <source>
        <strain evidence="1">CBS 260.36</strain>
    </source>
</reference>
<accession>A0A9P4J226</accession>
<dbReference type="EMBL" id="ML996084">
    <property type="protein sequence ID" value="KAF2154042.1"/>
    <property type="molecule type" value="Genomic_DNA"/>
</dbReference>
<keyword evidence="2" id="KW-1185">Reference proteome</keyword>
<evidence type="ECO:0000313" key="1">
    <source>
        <dbReference type="EMBL" id="KAF2154042.1"/>
    </source>
</evidence>
<dbReference type="AlphaFoldDB" id="A0A9P4J226"/>
<comment type="caution">
    <text evidence="1">The sequence shown here is derived from an EMBL/GenBank/DDBJ whole genome shotgun (WGS) entry which is preliminary data.</text>
</comment>
<evidence type="ECO:0000313" key="2">
    <source>
        <dbReference type="Proteomes" id="UP000799439"/>
    </source>
</evidence>